<dbReference type="PROSITE" id="PS01127">
    <property type="entry name" value="EF_TS_2"/>
    <property type="match status" value="1"/>
</dbReference>
<accession>A0A5C8P286</accession>
<gene>
    <name evidence="6" type="primary">tsf</name>
    <name evidence="10" type="ORF">FHP05_01445</name>
</gene>
<evidence type="ECO:0000256" key="5">
    <source>
        <dbReference type="ARBA" id="ARBA00025453"/>
    </source>
</evidence>
<dbReference type="PROSITE" id="PS01126">
    <property type="entry name" value="EF_TS_1"/>
    <property type="match status" value="1"/>
</dbReference>
<feature type="region of interest" description="Involved in Mg(2+) ion dislocation from EF-Tu" evidence="6">
    <location>
        <begin position="79"/>
        <end position="82"/>
    </location>
</feature>
<comment type="subcellular location">
    <subcellularLocation>
        <location evidence="6 8">Cytoplasm</location>
    </subcellularLocation>
</comment>
<sequence>MAISAKMVKELREKTGAGMMDCKKALVETDGDIEKAIDFLREKGIAKAAKKADRIAAEGATHVVVDNNTAALLEVNCETDFVTKNDQFKQLLNDLGKHLVSQKPATVEEAMEQKLHGDGEVVETYIKSAIATIGEKISLRRFEVIEKTDADAFGHYLHMGGRIGVLTLLEGTTDEEVAKDVAMHIAASNPRYVNREEVPEEEVNREREVLKTQALNEGKPEHIVEKMVEGRLGKFFEEICLLDQAFVKDPDVKVKKHVASHGGEVKAFVRYEVGEGMEKREENFAEEVMNQIKK</sequence>
<dbReference type="FunFam" id="1.10.8.10:FF:000001">
    <property type="entry name" value="Elongation factor Ts"/>
    <property type="match status" value="1"/>
</dbReference>
<dbReference type="InterPro" id="IPR014039">
    <property type="entry name" value="Transl_elong_EFTs/EF1B_dimer"/>
</dbReference>
<evidence type="ECO:0000256" key="3">
    <source>
        <dbReference type="ARBA" id="ARBA00022768"/>
    </source>
</evidence>
<evidence type="ECO:0000256" key="8">
    <source>
        <dbReference type="RuleBase" id="RU000643"/>
    </source>
</evidence>
<protein>
    <recommendedName>
        <fullName evidence="2 6">Elongation factor Ts</fullName>
        <shortName evidence="6">EF-Ts</shortName>
    </recommendedName>
</protein>
<evidence type="ECO:0000256" key="4">
    <source>
        <dbReference type="ARBA" id="ARBA00022917"/>
    </source>
</evidence>
<dbReference type="AlphaFoldDB" id="A0A5C8P286"/>
<comment type="caution">
    <text evidence="10">The sequence shown here is derived from an EMBL/GenBank/DDBJ whole genome shotgun (WGS) entry which is preliminary data.</text>
</comment>
<proteinExistence type="inferred from homology"/>
<dbReference type="InterPro" id="IPR001816">
    <property type="entry name" value="Transl_elong_EFTs/EF1B"/>
</dbReference>
<dbReference type="Pfam" id="PF00889">
    <property type="entry name" value="EF_TS"/>
    <property type="match status" value="1"/>
</dbReference>
<dbReference type="Gene3D" id="1.10.8.10">
    <property type="entry name" value="DNA helicase RuvA subunit, C-terminal domain"/>
    <property type="match status" value="1"/>
</dbReference>
<reference evidence="10 11" key="1">
    <citation type="submission" date="2019-06" db="EMBL/GenBank/DDBJ databases">
        <title>Cerasibacillus sp. nov., isolated from maize field.</title>
        <authorList>
            <person name="Lin S.-Y."/>
            <person name="Tsai C.-F."/>
            <person name="Young C.-C."/>
        </authorList>
    </citation>
    <scope>NUCLEOTIDE SEQUENCE [LARGE SCALE GENOMIC DNA]</scope>
    <source>
        <strain evidence="10 11">CC-CFT480</strain>
    </source>
</reference>
<evidence type="ECO:0000256" key="2">
    <source>
        <dbReference type="ARBA" id="ARBA00016956"/>
    </source>
</evidence>
<dbReference type="OrthoDB" id="9808348at2"/>
<dbReference type="GO" id="GO:0003746">
    <property type="term" value="F:translation elongation factor activity"/>
    <property type="evidence" value="ECO:0007669"/>
    <property type="project" value="UniProtKB-UniRule"/>
</dbReference>
<evidence type="ECO:0000259" key="9">
    <source>
        <dbReference type="Pfam" id="PF00889"/>
    </source>
</evidence>
<evidence type="ECO:0000313" key="10">
    <source>
        <dbReference type="EMBL" id="TXL67709.1"/>
    </source>
</evidence>
<name>A0A5C8P286_9BACI</name>
<comment type="similarity">
    <text evidence="1 6 7">Belongs to the EF-Ts family.</text>
</comment>
<dbReference type="EMBL" id="VDUW01000001">
    <property type="protein sequence ID" value="TXL67709.1"/>
    <property type="molecule type" value="Genomic_DNA"/>
</dbReference>
<keyword evidence="6" id="KW-0963">Cytoplasm</keyword>
<dbReference type="PANTHER" id="PTHR11741:SF0">
    <property type="entry name" value="ELONGATION FACTOR TS, MITOCHONDRIAL"/>
    <property type="match status" value="1"/>
</dbReference>
<dbReference type="GO" id="GO:0005737">
    <property type="term" value="C:cytoplasm"/>
    <property type="evidence" value="ECO:0007669"/>
    <property type="project" value="UniProtKB-SubCell"/>
</dbReference>
<dbReference type="FunFam" id="1.10.286.20:FF:000001">
    <property type="entry name" value="Elongation factor Ts"/>
    <property type="match status" value="1"/>
</dbReference>
<dbReference type="CDD" id="cd14275">
    <property type="entry name" value="UBA_EF-Ts"/>
    <property type="match status" value="1"/>
</dbReference>
<organism evidence="10 11">
    <name type="scientific">Cerasibacillus terrae</name>
    <dbReference type="NCBI Taxonomy" id="2498845"/>
    <lineage>
        <taxon>Bacteria</taxon>
        <taxon>Bacillati</taxon>
        <taxon>Bacillota</taxon>
        <taxon>Bacilli</taxon>
        <taxon>Bacillales</taxon>
        <taxon>Bacillaceae</taxon>
        <taxon>Cerasibacillus</taxon>
    </lineage>
</organism>
<keyword evidence="11" id="KW-1185">Reference proteome</keyword>
<evidence type="ECO:0000256" key="7">
    <source>
        <dbReference type="RuleBase" id="RU000642"/>
    </source>
</evidence>
<evidence type="ECO:0000256" key="6">
    <source>
        <dbReference type="HAMAP-Rule" id="MF_00050"/>
    </source>
</evidence>
<dbReference type="Gene3D" id="3.30.479.20">
    <property type="entry name" value="Elongation factor Ts, dimerisation domain"/>
    <property type="match status" value="2"/>
</dbReference>
<dbReference type="InterPro" id="IPR018101">
    <property type="entry name" value="Transl_elong_Ts_CS"/>
</dbReference>
<evidence type="ECO:0000256" key="1">
    <source>
        <dbReference type="ARBA" id="ARBA00005532"/>
    </source>
</evidence>
<dbReference type="InterPro" id="IPR009060">
    <property type="entry name" value="UBA-like_sf"/>
</dbReference>
<comment type="function">
    <text evidence="5 6 7">Associates with the EF-Tu.GDP complex and induces the exchange of GDP to GTP. It remains bound to the aminoacyl-tRNA.EF-Tu.GTP complex up to the GTP hydrolysis stage on the ribosome.</text>
</comment>
<evidence type="ECO:0000313" key="11">
    <source>
        <dbReference type="Proteomes" id="UP000321574"/>
    </source>
</evidence>
<dbReference type="InterPro" id="IPR036402">
    <property type="entry name" value="EF-Ts_dimer_sf"/>
</dbReference>
<dbReference type="NCBIfam" id="TIGR00116">
    <property type="entry name" value="tsf"/>
    <property type="match status" value="1"/>
</dbReference>
<dbReference type="Proteomes" id="UP000321574">
    <property type="component" value="Unassembled WGS sequence"/>
</dbReference>
<keyword evidence="4 6" id="KW-0648">Protein biosynthesis</keyword>
<dbReference type="Gene3D" id="1.10.286.20">
    <property type="match status" value="1"/>
</dbReference>
<dbReference type="SUPFAM" id="SSF46934">
    <property type="entry name" value="UBA-like"/>
    <property type="match status" value="1"/>
</dbReference>
<dbReference type="HAMAP" id="MF_00050">
    <property type="entry name" value="EF_Ts"/>
    <property type="match status" value="1"/>
</dbReference>
<feature type="domain" description="Translation elongation factor EFTs/EF1B dimerisation" evidence="9">
    <location>
        <begin position="70"/>
        <end position="275"/>
    </location>
</feature>
<dbReference type="SUPFAM" id="SSF54713">
    <property type="entry name" value="Elongation factor Ts (EF-Ts), dimerisation domain"/>
    <property type="match status" value="2"/>
</dbReference>
<dbReference type="PANTHER" id="PTHR11741">
    <property type="entry name" value="ELONGATION FACTOR TS"/>
    <property type="match status" value="1"/>
</dbReference>
<keyword evidence="3 6" id="KW-0251">Elongation factor</keyword>
<dbReference type="RefSeq" id="WP_147665383.1">
    <property type="nucleotide sequence ID" value="NZ_VDUW01000001.1"/>
</dbReference>